<dbReference type="Proteomes" id="UP001175228">
    <property type="component" value="Unassembled WGS sequence"/>
</dbReference>
<evidence type="ECO:0000313" key="1">
    <source>
        <dbReference type="EMBL" id="KAK0491699.1"/>
    </source>
</evidence>
<reference evidence="1" key="1">
    <citation type="submission" date="2023-06" db="EMBL/GenBank/DDBJ databases">
        <authorList>
            <consortium name="Lawrence Berkeley National Laboratory"/>
            <person name="Ahrendt S."/>
            <person name="Sahu N."/>
            <person name="Indic B."/>
            <person name="Wong-Bajracharya J."/>
            <person name="Merenyi Z."/>
            <person name="Ke H.-M."/>
            <person name="Monk M."/>
            <person name="Kocsube S."/>
            <person name="Drula E."/>
            <person name="Lipzen A."/>
            <person name="Balint B."/>
            <person name="Henrissat B."/>
            <person name="Andreopoulos B."/>
            <person name="Martin F.M."/>
            <person name="Harder C.B."/>
            <person name="Rigling D."/>
            <person name="Ford K.L."/>
            <person name="Foster G.D."/>
            <person name="Pangilinan J."/>
            <person name="Papanicolaou A."/>
            <person name="Barry K."/>
            <person name="LaButti K."/>
            <person name="Viragh M."/>
            <person name="Koriabine M."/>
            <person name="Yan M."/>
            <person name="Riley R."/>
            <person name="Champramary S."/>
            <person name="Plett K.L."/>
            <person name="Tsai I.J."/>
            <person name="Slot J."/>
            <person name="Sipos G."/>
            <person name="Plett J."/>
            <person name="Nagy L.G."/>
            <person name="Grigoriev I.V."/>
        </authorList>
    </citation>
    <scope>NUCLEOTIDE SEQUENCE</scope>
    <source>
        <strain evidence="1">HWK02</strain>
    </source>
</reference>
<sequence>MYRQQTLQPMRSSTVTRLILTWCLFIPDEFLASYIELELSSYSTLTNLQCLTVETCPHINTFLRALSTRPGRNIMFPKMSKLDIESGSGDVLDMRILVELVESRRDQGALREFKIMWQQGFVNDDADTRSRWQQLCAPGGGIQISASITGL</sequence>
<protein>
    <submittedName>
        <fullName evidence="1">Uncharacterized protein</fullName>
    </submittedName>
</protein>
<dbReference type="AlphaFoldDB" id="A0AA39UPF4"/>
<dbReference type="EMBL" id="JAUEPU010000033">
    <property type="protein sequence ID" value="KAK0491699.1"/>
    <property type="molecule type" value="Genomic_DNA"/>
</dbReference>
<name>A0AA39UPF4_9AGAR</name>
<proteinExistence type="predicted"/>
<comment type="caution">
    <text evidence="1">The sequence shown here is derived from an EMBL/GenBank/DDBJ whole genome shotgun (WGS) entry which is preliminary data.</text>
</comment>
<evidence type="ECO:0000313" key="2">
    <source>
        <dbReference type="Proteomes" id="UP001175228"/>
    </source>
</evidence>
<organism evidence="1 2">
    <name type="scientific">Armillaria luteobubalina</name>
    <dbReference type="NCBI Taxonomy" id="153913"/>
    <lineage>
        <taxon>Eukaryota</taxon>
        <taxon>Fungi</taxon>
        <taxon>Dikarya</taxon>
        <taxon>Basidiomycota</taxon>
        <taxon>Agaricomycotina</taxon>
        <taxon>Agaricomycetes</taxon>
        <taxon>Agaricomycetidae</taxon>
        <taxon>Agaricales</taxon>
        <taxon>Marasmiineae</taxon>
        <taxon>Physalacriaceae</taxon>
        <taxon>Armillaria</taxon>
    </lineage>
</organism>
<accession>A0AA39UPF4</accession>
<gene>
    <name evidence="1" type="ORF">EDD18DRAFT_1185997</name>
</gene>
<keyword evidence="2" id="KW-1185">Reference proteome</keyword>